<name>A0ABD2Q700_9PLAT</name>
<proteinExistence type="predicted"/>
<feature type="non-terminal residue" evidence="2">
    <location>
        <position position="339"/>
    </location>
</feature>
<dbReference type="EMBL" id="JBJKFK010000772">
    <property type="protein sequence ID" value="KAL3315344.1"/>
    <property type="molecule type" value="Genomic_DNA"/>
</dbReference>
<dbReference type="AlphaFoldDB" id="A0ABD2Q700"/>
<feature type="region of interest" description="Disordered" evidence="1">
    <location>
        <begin position="1"/>
        <end position="33"/>
    </location>
</feature>
<organism evidence="2 3">
    <name type="scientific">Cichlidogyrus casuarinus</name>
    <dbReference type="NCBI Taxonomy" id="1844966"/>
    <lineage>
        <taxon>Eukaryota</taxon>
        <taxon>Metazoa</taxon>
        <taxon>Spiralia</taxon>
        <taxon>Lophotrochozoa</taxon>
        <taxon>Platyhelminthes</taxon>
        <taxon>Monogenea</taxon>
        <taxon>Monopisthocotylea</taxon>
        <taxon>Dactylogyridea</taxon>
        <taxon>Ancyrocephalidae</taxon>
        <taxon>Cichlidogyrus</taxon>
    </lineage>
</organism>
<reference evidence="2 3" key="1">
    <citation type="submission" date="2024-11" db="EMBL/GenBank/DDBJ databases">
        <title>Adaptive evolution of stress response genes in parasites aligns with host niche diversity.</title>
        <authorList>
            <person name="Hahn C."/>
            <person name="Resl P."/>
        </authorList>
    </citation>
    <scope>NUCLEOTIDE SEQUENCE [LARGE SCALE GENOMIC DNA]</scope>
    <source>
        <strain evidence="2">EGGRZ-B1_66</strain>
        <tissue evidence="2">Body</tissue>
    </source>
</reference>
<evidence type="ECO:0000313" key="3">
    <source>
        <dbReference type="Proteomes" id="UP001626550"/>
    </source>
</evidence>
<sequence>MRLPPGMSVRVPQPQQQVAMPRQPLGPAGTKVPNKFMEDLRRMNEAEKSDPAYAQRLSKIVSEISEETKQFRIAHGFLLPRDLVPNARKRVSSEEHLVHMPARLNTPCQTDQTDEKADIKVDIGHLKKPETDGKGAFNSKDLASDVRLFVVKEEQSMSDAKPREEFPRDALLRLNPQVKQEMCEASKGTNMSVIIYSETRPPRMMECESYSTCKSIAEWNDSCHVRFEYLDQGANDEQINSLVPKLQVRLPPDYLQSKQLHWTVRELDPPSTKRVRRKSAGVSSDDDDDLDLQAEFEQIELDKQQRLRLLVRKEIERKLDLVSRFYINKMTIPLLARAW</sequence>
<gene>
    <name evidence="2" type="ORF">Ciccas_006031</name>
</gene>
<keyword evidence="3" id="KW-1185">Reference proteome</keyword>
<accession>A0ABD2Q700</accession>
<dbReference type="Proteomes" id="UP001626550">
    <property type="component" value="Unassembled WGS sequence"/>
</dbReference>
<comment type="caution">
    <text evidence="2">The sequence shown here is derived from an EMBL/GenBank/DDBJ whole genome shotgun (WGS) entry which is preliminary data.</text>
</comment>
<evidence type="ECO:0000256" key="1">
    <source>
        <dbReference type="SAM" id="MobiDB-lite"/>
    </source>
</evidence>
<protein>
    <submittedName>
        <fullName evidence="2">Uncharacterized protein</fullName>
    </submittedName>
</protein>
<evidence type="ECO:0000313" key="2">
    <source>
        <dbReference type="EMBL" id="KAL3315344.1"/>
    </source>
</evidence>